<feature type="binding site" evidence="5">
    <location>
        <position position="188"/>
    </location>
    <ligand>
        <name>substrate</name>
    </ligand>
</feature>
<gene>
    <name evidence="5" type="primary">fcl</name>
    <name evidence="7" type="ORF">DDZ44_05460</name>
</gene>
<dbReference type="UniPathway" id="UPA00128">
    <property type="reaction ID" value="UER00191"/>
</dbReference>
<feature type="binding site" evidence="5">
    <location>
        <position position="141"/>
    </location>
    <ligand>
        <name>NADP(+)</name>
        <dbReference type="ChEBI" id="CHEBI:58349"/>
    </ligand>
</feature>
<dbReference type="CDD" id="cd05239">
    <property type="entry name" value="GDP_FS_SDR_e"/>
    <property type="match status" value="1"/>
</dbReference>
<evidence type="ECO:0000256" key="5">
    <source>
        <dbReference type="HAMAP-Rule" id="MF_00956"/>
    </source>
</evidence>
<evidence type="ECO:0000256" key="2">
    <source>
        <dbReference type="ARBA" id="ARBA00022857"/>
    </source>
</evidence>
<dbReference type="Gene3D" id="3.90.25.10">
    <property type="entry name" value="UDP-galactose 4-epimerase, domain 1"/>
    <property type="match status" value="1"/>
</dbReference>
<proteinExistence type="inferred from homology"/>
<dbReference type="AlphaFoldDB" id="A0A354YVH6"/>
<dbReference type="InterPro" id="IPR028614">
    <property type="entry name" value="GDP_fucose/colitose_synth"/>
</dbReference>
<feature type="binding site" evidence="5">
    <location>
        <position position="203"/>
    </location>
    <ligand>
        <name>substrate</name>
    </ligand>
</feature>
<comment type="similarity">
    <text evidence="1 5">Belongs to the NAD(P)-dependent epimerase/dehydratase family. Fucose synthase subfamily.</text>
</comment>
<evidence type="ECO:0000313" key="7">
    <source>
        <dbReference type="EMBL" id="HBK53363.1"/>
    </source>
</evidence>
<feature type="binding site" evidence="5">
    <location>
        <position position="270"/>
    </location>
    <ligand>
        <name>substrate</name>
    </ligand>
</feature>
<protein>
    <recommendedName>
        <fullName evidence="5">GDP-L-fucose synthase</fullName>
        <ecNumber evidence="5">1.1.1.271</ecNumber>
    </recommendedName>
    <alternativeName>
        <fullName evidence="5">GDP-4-keto-6-deoxy-D-mannose-3,5-epimerase-4-reductase</fullName>
    </alternativeName>
</protein>
<feature type="binding site" evidence="5">
    <location>
        <position position="180"/>
    </location>
    <ligand>
        <name>NADP(+)</name>
        <dbReference type="ChEBI" id="CHEBI:58349"/>
    </ligand>
</feature>
<dbReference type="PANTHER" id="PTHR43238">
    <property type="entry name" value="GDP-L-FUCOSE SYNTHASE"/>
    <property type="match status" value="1"/>
</dbReference>
<feature type="binding site" evidence="5">
    <location>
        <begin position="106"/>
        <end position="109"/>
    </location>
    <ligand>
        <name>NADP(+)</name>
        <dbReference type="ChEBI" id="CHEBI:58349"/>
    </ligand>
</feature>
<evidence type="ECO:0000256" key="4">
    <source>
        <dbReference type="ARBA" id="ARBA00023235"/>
    </source>
</evidence>
<evidence type="ECO:0000313" key="8">
    <source>
        <dbReference type="Proteomes" id="UP000263273"/>
    </source>
</evidence>
<dbReference type="Pfam" id="PF01370">
    <property type="entry name" value="Epimerase"/>
    <property type="match status" value="1"/>
</dbReference>
<dbReference type="EMBL" id="DNZF01000118">
    <property type="protein sequence ID" value="HBK53363.1"/>
    <property type="molecule type" value="Genomic_DNA"/>
</dbReference>
<keyword evidence="4 5" id="KW-0413">Isomerase</keyword>
<dbReference type="HAMAP" id="MF_00956">
    <property type="entry name" value="GDP_fucose_synth"/>
    <property type="match status" value="1"/>
</dbReference>
<keyword evidence="3 5" id="KW-0560">Oxidoreductase</keyword>
<feature type="binding site" evidence="5">
    <location>
        <position position="210"/>
    </location>
    <ligand>
        <name>substrate</name>
    </ligand>
</feature>
<feature type="binding site" evidence="5">
    <location>
        <begin position="11"/>
        <end position="17"/>
    </location>
    <ligand>
        <name>NADP(+)</name>
        <dbReference type="ChEBI" id="CHEBI:58349"/>
    </ligand>
</feature>
<feature type="active site" description="Proton donor/acceptor" evidence="5">
    <location>
        <position position="137"/>
    </location>
</feature>
<dbReference type="GO" id="GO:0016853">
    <property type="term" value="F:isomerase activity"/>
    <property type="evidence" value="ECO:0007669"/>
    <property type="project" value="UniProtKB-KW"/>
</dbReference>
<dbReference type="STRING" id="378794.GCA_001570625_02493"/>
<dbReference type="GO" id="GO:0050577">
    <property type="term" value="F:GDP-L-fucose synthase activity"/>
    <property type="evidence" value="ECO:0007669"/>
    <property type="project" value="UniProtKB-UniRule"/>
</dbReference>
<feature type="domain" description="NAD-dependent epimerase/dehydratase" evidence="6">
    <location>
        <begin position="7"/>
        <end position="238"/>
    </location>
</feature>
<keyword evidence="5" id="KW-0511">Multifunctional enzyme</keyword>
<sequence length="308" mass="34803">MDKNAKIYLAGHQGLVGLALGRYLQARGYNNIITRSFDELDLRRQNAVEEFFRSFQPEYVFLAAAKVGGMWANYLRPGEFIYDNILIQSNVLEAARKYAVKKLLFLGSSCIYPKFAPQPIKEENLLQGELEPSNQAYAIAKIAGIAMCRAYRAQYGSNFIAIMPNNLYGPGDNFHPENGHVLPAMINKFHQAMLSRSPQVYLWGTGTPRREFLYVDDLADACCFLMKHYDEADIINVGSGEEYSISELAAMVAAIAGYQGEIIWDSSKPDGTPRKLLDASRINAMGWHSRVSLWEDLKLTYDWYIKNP</sequence>
<feature type="site" description="Important for catalytic activity" evidence="5">
    <location>
        <position position="110"/>
    </location>
</feature>
<reference evidence="7 8" key="1">
    <citation type="journal article" date="2018" name="Nat. Biotechnol.">
        <title>A standardized bacterial taxonomy based on genome phylogeny substantially revises the tree of life.</title>
        <authorList>
            <person name="Parks D.H."/>
            <person name="Chuvochina M."/>
            <person name="Waite D.W."/>
            <person name="Rinke C."/>
            <person name="Skarshewski A."/>
            <person name="Chaumeil P.A."/>
            <person name="Hugenholtz P."/>
        </authorList>
    </citation>
    <scope>NUCLEOTIDE SEQUENCE [LARGE SCALE GENOMIC DNA]</scope>
    <source>
        <strain evidence="7">UBA10948</strain>
    </source>
</reference>
<feature type="binding site" evidence="5">
    <location>
        <begin position="164"/>
        <end position="167"/>
    </location>
    <ligand>
        <name>NADP(+)</name>
        <dbReference type="ChEBI" id="CHEBI:58349"/>
    </ligand>
</feature>
<comment type="pathway">
    <text evidence="5">Nucleotide-sugar biosynthesis; GDP-L-fucose biosynthesis via de novo pathway; GDP-L-fucose from GDP-alpha-D-mannose: step 2/2.</text>
</comment>
<comment type="function">
    <text evidence="5">Catalyzes the two-step NADP-dependent conversion of GDP-4-dehydro-6-deoxy-D-mannose to GDP-fucose, involving an epimerase and a reductase reaction.</text>
</comment>
<dbReference type="GO" id="GO:0042351">
    <property type="term" value="P:'de novo' GDP-L-fucose biosynthetic process"/>
    <property type="evidence" value="ECO:0007669"/>
    <property type="project" value="UniProtKB-UniRule"/>
</dbReference>
<dbReference type="PANTHER" id="PTHR43238:SF1">
    <property type="entry name" value="GDP-L-FUCOSE SYNTHASE"/>
    <property type="match status" value="1"/>
</dbReference>
<dbReference type="SUPFAM" id="SSF51735">
    <property type="entry name" value="NAD(P)-binding Rossmann-fold domains"/>
    <property type="match status" value="1"/>
</dbReference>
<dbReference type="GO" id="GO:0070401">
    <property type="term" value="F:NADP+ binding"/>
    <property type="evidence" value="ECO:0007669"/>
    <property type="project" value="UniProtKB-UniRule"/>
</dbReference>
<name>A0A354YVH6_9FIRM</name>
<organism evidence="7 8">
    <name type="scientific">Syntrophomonas wolfei</name>
    <dbReference type="NCBI Taxonomy" id="863"/>
    <lineage>
        <taxon>Bacteria</taxon>
        <taxon>Bacillati</taxon>
        <taxon>Bacillota</taxon>
        <taxon>Clostridia</taxon>
        <taxon>Eubacteriales</taxon>
        <taxon>Syntrophomonadaceae</taxon>
        <taxon>Syntrophomonas</taxon>
    </lineage>
</organism>
<comment type="catalytic activity">
    <reaction evidence="5">
        <text>GDP-beta-L-fucose + NADP(+) = GDP-4-dehydro-alpha-D-rhamnose + NADPH + H(+)</text>
        <dbReference type="Rhea" id="RHEA:18885"/>
        <dbReference type="ChEBI" id="CHEBI:15378"/>
        <dbReference type="ChEBI" id="CHEBI:57273"/>
        <dbReference type="ChEBI" id="CHEBI:57783"/>
        <dbReference type="ChEBI" id="CHEBI:57964"/>
        <dbReference type="ChEBI" id="CHEBI:58349"/>
        <dbReference type="EC" id="1.1.1.271"/>
    </reaction>
</comment>
<feature type="site" description="Important for catalytic activity" evidence="5">
    <location>
        <position position="108"/>
    </location>
</feature>
<dbReference type="Gene3D" id="3.40.50.720">
    <property type="entry name" value="NAD(P)-binding Rossmann-like Domain"/>
    <property type="match status" value="1"/>
</dbReference>
<keyword evidence="2 5" id="KW-0521">NADP</keyword>
<accession>A0A354YVH6</accession>
<dbReference type="InterPro" id="IPR036291">
    <property type="entry name" value="NAD(P)-bd_dom_sf"/>
</dbReference>
<dbReference type="InterPro" id="IPR001509">
    <property type="entry name" value="Epimerase_deHydtase"/>
</dbReference>
<evidence type="ECO:0000256" key="3">
    <source>
        <dbReference type="ARBA" id="ARBA00023002"/>
    </source>
</evidence>
<evidence type="ECO:0000259" key="6">
    <source>
        <dbReference type="Pfam" id="PF01370"/>
    </source>
</evidence>
<dbReference type="Proteomes" id="UP000263273">
    <property type="component" value="Unassembled WGS sequence"/>
</dbReference>
<comment type="caution">
    <text evidence="7">The sequence shown here is derived from an EMBL/GenBank/DDBJ whole genome shotgun (WGS) entry which is preliminary data.</text>
</comment>
<dbReference type="EC" id="1.1.1.271" evidence="5"/>
<evidence type="ECO:0000256" key="1">
    <source>
        <dbReference type="ARBA" id="ARBA00005959"/>
    </source>
</evidence>